<evidence type="ECO:0000313" key="2">
    <source>
        <dbReference type="Proteomes" id="UP000504606"/>
    </source>
</evidence>
<evidence type="ECO:0000259" key="1">
    <source>
        <dbReference type="PROSITE" id="PS50181"/>
    </source>
</evidence>
<feature type="domain" description="F-box" evidence="1">
    <location>
        <begin position="13"/>
        <end position="59"/>
    </location>
</feature>
<gene>
    <name evidence="3" type="primary">LOC113217485</name>
</gene>
<name>A0A6J1TI52_FRAOC</name>
<dbReference type="PROSITE" id="PS50181">
    <property type="entry name" value="FBOX"/>
    <property type="match status" value="1"/>
</dbReference>
<accession>A0A6J1TI52</accession>
<proteinExistence type="predicted"/>
<protein>
    <submittedName>
        <fullName evidence="3">Uncharacterized protein LOC113217485</fullName>
    </submittedName>
</protein>
<evidence type="ECO:0000313" key="3">
    <source>
        <dbReference type="RefSeq" id="XP_026293184.1"/>
    </source>
</evidence>
<keyword evidence="2" id="KW-1185">Reference proteome</keyword>
<dbReference type="GeneID" id="113217485"/>
<dbReference type="SMART" id="SM00256">
    <property type="entry name" value="FBOX"/>
    <property type="match status" value="1"/>
</dbReference>
<dbReference type="InterPro" id="IPR032675">
    <property type="entry name" value="LRR_dom_sf"/>
</dbReference>
<dbReference type="InterPro" id="IPR036047">
    <property type="entry name" value="F-box-like_dom_sf"/>
</dbReference>
<dbReference type="RefSeq" id="XP_026293184.1">
    <property type="nucleotide sequence ID" value="XM_026437399.2"/>
</dbReference>
<dbReference type="SUPFAM" id="SSF52047">
    <property type="entry name" value="RNI-like"/>
    <property type="match status" value="1"/>
</dbReference>
<dbReference type="Proteomes" id="UP000504606">
    <property type="component" value="Unplaced"/>
</dbReference>
<dbReference type="OrthoDB" id="4503771at2759"/>
<dbReference type="KEGG" id="foc:113217485"/>
<sequence>MSGNTVAAMSSEQLTLAQLPDDVLLVVMQLLDIAYLFALRLVCKRLGGLALHPDAWRHRRLHDTCGCAVLRLAPCLDAAVYGRDGKKHFHNSAFMATTCAVRHLDLFPEDNDYAAIALVIRNQEALGRLRSVKLMAWPKSQGRFDVLLKTLVACSSVLESLDLFISSKPYAMGPVLYGPPRSSLKCFRCETFKDAESFFNTLLAGHAATLEEVDFSVDSRHSISADTAALLLRMPRLRKLQCLVFPGMEVLAACKMLADVSLGVSLEEGAIAGAVAFFRQANQLRVVSLDYTWLDYCDMKSLPRALASSGRSLVERLTIDNFYGELQPLFGALPRLPALRVLSFLNSCMLRPCNADKMDELLLGLTPASAPTLRLLELSQEPVVNPLFKGCIHAWLHMHSDSLKKALAANPLLHILVQNPSVCGDGDSCDDNVCDVCPLDCHPQVRGDACLRGKLGLFSHDPNKCPSPENHTIDSSHVWIHI</sequence>
<dbReference type="Gene3D" id="3.80.10.10">
    <property type="entry name" value="Ribonuclease Inhibitor"/>
    <property type="match status" value="1"/>
</dbReference>
<dbReference type="InterPro" id="IPR001810">
    <property type="entry name" value="F-box_dom"/>
</dbReference>
<dbReference type="Pfam" id="PF12937">
    <property type="entry name" value="F-box-like"/>
    <property type="match status" value="1"/>
</dbReference>
<dbReference type="SUPFAM" id="SSF81383">
    <property type="entry name" value="F-box domain"/>
    <property type="match status" value="1"/>
</dbReference>
<reference evidence="3" key="1">
    <citation type="submission" date="2025-08" db="UniProtKB">
        <authorList>
            <consortium name="RefSeq"/>
        </authorList>
    </citation>
    <scope>IDENTIFICATION</scope>
    <source>
        <tissue evidence="3">Whole organism</tissue>
    </source>
</reference>
<dbReference type="AlphaFoldDB" id="A0A6J1TI52"/>
<organism evidence="2 3">
    <name type="scientific">Frankliniella occidentalis</name>
    <name type="common">Western flower thrips</name>
    <name type="synonym">Euthrips occidentalis</name>
    <dbReference type="NCBI Taxonomy" id="133901"/>
    <lineage>
        <taxon>Eukaryota</taxon>
        <taxon>Metazoa</taxon>
        <taxon>Ecdysozoa</taxon>
        <taxon>Arthropoda</taxon>
        <taxon>Hexapoda</taxon>
        <taxon>Insecta</taxon>
        <taxon>Pterygota</taxon>
        <taxon>Neoptera</taxon>
        <taxon>Paraneoptera</taxon>
        <taxon>Thysanoptera</taxon>
        <taxon>Terebrantia</taxon>
        <taxon>Thripoidea</taxon>
        <taxon>Thripidae</taxon>
        <taxon>Frankliniella</taxon>
    </lineage>
</organism>